<dbReference type="PANTHER" id="PTHR42759">
    <property type="entry name" value="MOXR FAMILY PROTEIN"/>
    <property type="match status" value="1"/>
</dbReference>
<dbReference type="InterPro" id="IPR041628">
    <property type="entry name" value="ChlI/MoxR_AAA_lid"/>
</dbReference>
<evidence type="ECO:0000259" key="4">
    <source>
        <dbReference type="Pfam" id="PF07726"/>
    </source>
</evidence>
<dbReference type="STRING" id="48256.CLHUN_32840"/>
<evidence type="ECO:0000313" key="6">
    <source>
        <dbReference type="EMBL" id="OPX42800.1"/>
    </source>
</evidence>
<name>A0A1V4SG23_RUMHU</name>
<dbReference type="PANTHER" id="PTHR42759:SF5">
    <property type="entry name" value="METHANOL DEHYDROGENASE REGULATOR"/>
    <property type="match status" value="1"/>
</dbReference>
<dbReference type="Pfam" id="PF07726">
    <property type="entry name" value="AAA_3"/>
    <property type="match status" value="1"/>
</dbReference>
<proteinExistence type="inferred from homology"/>
<gene>
    <name evidence="6" type="ORF">CLHUN_32840</name>
</gene>
<dbReference type="InterPro" id="IPR027417">
    <property type="entry name" value="P-loop_NTPase"/>
</dbReference>
<dbReference type="Pfam" id="PF17863">
    <property type="entry name" value="AAA_lid_2"/>
    <property type="match status" value="1"/>
</dbReference>
<keyword evidence="1" id="KW-0547">Nucleotide-binding</keyword>
<evidence type="ECO:0000313" key="7">
    <source>
        <dbReference type="Proteomes" id="UP000191554"/>
    </source>
</evidence>
<dbReference type="PIRSF" id="PIRSF002849">
    <property type="entry name" value="AAA_ATPase_chaperone_MoxR_prd"/>
    <property type="match status" value="1"/>
</dbReference>
<evidence type="ECO:0000259" key="5">
    <source>
        <dbReference type="Pfam" id="PF17863"/>
    </source>
</evidence>
<sequence length="320" mass="35205">MDTFTASQKVLNDVILNIEKVIIGKRAAVELIVLALISGGHVLIEDIPGVGKTTLVSALARSVSCGFKRIQFTPDIMPSDVTGFSVYNQKTGEFEFRPGAAMSNFLLADEINRASAKTQSSLLEIMEEKQVTVDSVTYKLDEPFMVLATQNPIEYLGTYPLPEAQIDRFLIKISLGYPSVEEEIRVVVQGKNQKDSLEPVASAGEILMARGEASKVYVSELVVKYIINVTAATRTHADVTLGSSPRGSIALYGLCQAFALYQGRDYVIPDDVKFMAPYALPHRLILKSEAKVNKKTQLQVIEEILRKIPVPVLKRLSSIK</sequence>
<feature type="domain" description="ChlI/MoxR AAA lid" evidence="5">
    <location>
        <begin position="232"/>
        <end position="304"/>
    </location>
</feature>
<evidence type="ECO:0000256" key="2">
    <source>
        <dbReference type="ARBA" id="ARBA00022840"/>
    </source>
</evidence>
<dbReference type="AlphaFoldDB" id="A0A1V4SG23"/>
<comment type="similarity">
    <text evidence="3">Belongs to the MoxR family.</text>
</comment>
<dbReference type="GO" id="GO:0016887">
    <property type="term" value="F:ATP hydrolysis activity"/>
    <property type="evidence" value="ECO:0007669"/>
    <property type="project" value="InterPro"/>
</dbReference>
<dbReference type="RefSeq" id="WP_080065723.1">
    <property type="nucleotide sequence ID" value="NZ_MZGX01000024.1"/>
</dbReference>
<dbReference type="CDD" id="cd00009">
    <property type="entry name" value="AAA"/>
    <property type="match status" value="1"/>
</dbReference>
<dbReference type="SUPFAM" id="SSF52540">
    <property type="entry name" value="P-loop containing nucleoside triphosphate hydrolases"/>
    <property type="match status" value="1"/>
</dbReference>
<evidence type="ECO:0000256" key="1">
    <source>
        <dbReference type="ARBA" id="ARBA00022741"/>
    </source>
</evidence>
<dbReference type="Gene3D" id="3.40.50.300">
    <property type="entry name" value="P-loop containing nucleotide triphosphate hydrolases"/>
    <property type="match status" value="1"/>
</dbReference>
<keyword evidence="2" id="KW-0067">ATP-binding</keyword>
<reference evidence="6 7" key="1">
    <citation type="submission" date="2017-03" db="EMBL/GenBank/DDBJ databases">
        <title>Genome sequence of Clostridium hungatei DSM 14427.</title>
        <authorList>
            <person name="Poehlein A."/>
            <person name="Daniel R."/>
        </authorList>
    </citation>
    <scope>NUCLEOTIDE SEQUENCE [LARGE SCALE GENOMIC DNA]</scope>
    <source>
        <strain evidence="6 7">DSM 14427</strain>
    </source>
</reference>
<dbReference type="GO" id="GO:0005524">
    <property type="term" value="F:ATP binding"/>
    <property type="evidence" value="ECO:0007669"/>
    <property type="project" value="UniProtKB-KW"/>
</dbReference>
<comment type="caution">
    <text evidence="6">The sequence shown here is derived from an EMBL/GenBank/DDBJ whole genome shotgun (WGS) entry which is preliminary data.</text>
</comment>
<organism evidence="6 7">
    <name type="scientific">Ruminiclostridium hungatei</name>
    <name type="common">Clostridium hungatei</name>
    <dbReference type="NCBI Taxonomy" id="48256"/>
    <lineage>
        <taxon>Bacteria</taxon>
        <taxon>Bacillati</taxon>
        <taxon>Bacillota</taxon>
        <taxon>Clostridia</taxon>
        <taxon>Eubacteriales</taxon>
        <taxon>Oscillospiraceae</taxon>
        <taxon>Ruminiclostridium</taxon>
    </lineage>
</organism>
<keyword evidence="7" id="KW-1185">Reference proteome</keyword>
<dbReference type="EMBL" id="MZGX01000024">
    <property type="protein sequence ID" value="OPX42800.1"/>
    <property type="molecule type" value="Genomic_DNA"/>
</dbReference>
<dbReference type="InterPro" id="IPR011703">
    <property type="entry name" value="ATPase_AAA-3"/>
</dbReference>
<feature type="domain" description="ATPase AAA-3" evidence="4">
    <location>
        <begin position="41"/>
        <end position="171"/>
    </location>
</feature>
<dbReference type="FunFam" id="3.40.50.300:FF:000640">
    <property type="entry name" value="MoxR family ATPase"/>
    <property type="match status" value="1"/>
</dbReference>
<dbReference type="Gene3D" id="1.10.8.80">
    <property type="entry name" value="Magnesium chelatase subunit I, C-Terminal domain"/>
    <property type="match status" value="1"/>
</dbReference>
<dbReference type="Proteomes" id="UP000191554">
    <property type="component" value="Unassembled WGS sequence"/>
</dbReference>
<protein>
    <submittedName>
        <fullName evidence="6">ATPase family</fullName>
    </submittedName>
</protein>
<accession>A0A1V4SG23</accession>
<dbReference type="InterPro" id="IPR050764">
    <property type="entry name" value="CbbQ/NirQ/NorQ/GpvN"/>
</dbReference>
<evidence type="ECO:0000256" key="3">
    <source>
        <dbReference type="ARBA" id="ARBA00061607"/>
    </source>
</evidence>
<dbReference type="OrthoDB" id="9808397at2"/>